<dbReference type="EMBL" id="FZNW01000001">
    <property type="protein sequence ID" value="SNR29062.1"/>
    <property type="molecule type" value="Genomic_DNA"/>
</dbReference>
<dbReference type="AlphaFoldDB" id="A0A238V3H1"/>
<accession>A0A238V3H1</accession>
<evidence type="ECO:0000256" key="5">
    <source>
        <dbReference type="ARBA" id="ARBA00022692"/>
    </source>
</evidence>
<name>A0A238V3H1_9PSEU</name>
<dbReference type="GO" id="GO:0005886">
    <property type="term" value="C:plasma membrane"/>
    <property type="evidence" value="ECO:0007669"/>
    <property type="project" value="UniProtKB-SubCell"/>
</dbReference>
<feature type="transmembrane region" description="Helical" evidence="9">
    <location>
        <begin position="282"/>
        <end position="303"/>
    </location>
</feature>
<evidence type="ECO:0000313" key="12">
    <source>
        <dbReference type="Proteomes" id="UP000198348"/>
    </source>
</evidence>
<evidence type="ECO:0000313" key="11">
    <source>
        <dbReference type="EMBL" id="SNR29062.1"/>
    </source>
</evidence>
<evidence type="ECO:0000256" key="9">
    <source>
        <dbReference type="SAM" id="Phobius"/>
    </source>
</evidence>
<comment type="subcellular location">
    <subcellularLocation>
        <location evidence="1">Cell membrane</location>
        <topology evidence="1">Multi-pass membrane protein</topology>
    </subcellularLocation>
</comment>
<evidence type="ECO:0000256" key="3">
    <source>
        <dbReference type="ARBA" id="ARBA00022448"/>
    </source>
</evidence>
<gene>
    <name evidence="11" type="ORF">SAMN06265360_101301</name>
</gene>
<feature type="transmembrane region" description="Helical" evidence="9">
    <location>
        <begin position="62"/>
        <end position="83"/>
    </location>
</feature>
<evidence type="ECO:0000256" key="2">
    <source>
        <dbReference type="ARBA" id="ARBA00007783"/>
    </source>
</evidence>
<evidence type="ECO:0000256" key="1">
    <source>
        <dbReference type="ARBA" id="ARBA00004651"/>
    </source>
</evidence>
<feature type="domain" description="ABC-2 type transporter transmembrane" evidence="10">
    <location>
        <begin position="46"/>
        <end position="274"/>
    </location>
</feature>
<evidence type="ECO:0000259" key="10">
    <source>
        <dbReference type="Pfam" id="PF01061"/>
    </source>
</evidence>
<evidence type="ECO:0000256" key="6">
    <source>
        <dbReference type="ARBA" id="ARBA00022989"/>
    </source>
</evidence>
<feature type="transmembrane region" description="Helical" evidence="9">
    <location>
        <begin position="141"/>
        <end position="166"/>
    </location>
</feature>
<evidence type="ECO:0000256" key="7">
    <source>
        <dbReference type="ARBA" id="ARBA00023136"/>
    </source>
</evidence>
<dbReference type="Proteomes" id="UP000198348">
    <property type="component" value="Unassembled WGS sequence"/>
</dbReference>
<dbReference type="GO" id="GO:0140359">
    <property type="term" value="F:ABC-type transporter activity"/>
    <property type="evidence" value="ECO:0007669"/>
    <property type="project" value="InterPro"/>
</dbReference>
<feature type="transmembrane region" description="Helical" evidence="9">
    <location>
        <begin position="186"/>
        <end position="210"/>
    </location>
</feature>
<feature type="compositionally biased region" description="Polar residues" evidence="8">
    <location>
        <begin position="1"/>
        <end position="10"/>
    </location>
</feature>
<dbReference type="PANTHER" id="PTHR30413:SF10">
    <property type="entry name" value="CAPSULE POLYSACCHARIDE EXPORT INNER-MEMBRANE PROTEIN CTRC"/>
    <property type="match status" value="1"/>
</dbReference>
<keyword evidence="5 9" id="KW-0812">Transmembrane</keyword>
<dbReference type="InterPro" id="IPR013525">
    <property type="entry name" value="ABC2_TM"/>
</dbReference>
<keyword evidence="7 9" id="KW-0472">Membrane</keyword>
<dbReference type="PANTHER" id="PTHR30413">
    <property type="entry name" value="INNER MEMBRANE TRANSPORT PERMEASE"/>
    <property type="match status" value="1"/>
</dbReference>
<dbReference type="Pfam" id="PF01061">
    <property type="entry name" value="ABC2_membrane"/>
    <property type="match status" value="1"/>
</dbReference>
<sequence length="314" mass="35290">MHTISTLTSDQPEEPGAVPPGRLPASRSFRRAFDDLRAGVAARELWSHLGWQDIKQRYRRSVLGPLWITISMAVTAFALGLLYSQLFQADIATFLPYITVGLITWHFLIGCLQEGSNAFIENEDMIKHLPAPLTVYALRTVWRLMIMFVHNLIVYVVILAIFFPALAQPGYTIIEEGGIPQPGLNVTALMAVPAFGALALNGLWVVLLLGITSTRFRDVPQVIAAVSSLLFFMTPIVWSIDILAAKFPETGGGWRQYLYEFNPVYHFLEIIRAPMIGNVQSLHHWFVVGGFTVVGWLLTVVVMRNYRSRVSYWV</sequence>
<feature type="region of interest" description="Disordered" evidence="8">
    <location>
        <begin position="1"/>
        <end position="24"/>
    </location>
</feature>
<keyword evidence="12" id="KW-1185">Reference proteome</keyword>
<evidence type="ECO:0000256" key="8">
    <source>
        <dbReference type="SAM" id="MobiDB-lite"/>
    </source>
</evidence>
<keyword evidence="4" id="KW-1003">Cell membrane</keyword>
<proteinExistence type="inferred from homology"/>
<feature type="transmembrane region" description="Helical" evidence="9">
    <location>
        <begin position="222"/>
        <end position="240"/>
    </location>
</feature>
<keyword evidence="3" id="KW-0813">Transport</keyword>
<dbReference type="GO" id="GO:0015920">
    <property type="term" value="P:lipopolysaccharide transport"/>
    <property type="evidence" value="ECO:0007669"/>
    <property type="project" value="TreeGrafter"/>
</dbReference>
<protein>
    <submittedName>
        <fullName evidence="11">ABC-2 type transport system permease protein</fullName>
    </submittedName>
</protein>
<organism evidence="11 12">
    <name type="scientific">Haloechinothrix alba</name>
    <dbReference type="NCBI Taxonomy" id="664784"/>
    <lineage>
        <taxon>Bacteria</taxon>
        <taxon>Bacillati</taxon>
        <taxon>Actinomycetota</taxon>
        <taxon>Actinomycetes</taxon>
        <taxon>Pseudonocardiales</taxon>
        <taxon>Pseudonocardiaceae</taxon>
        <taxon>Haloechinothrix</taxon>
    </lineage>
</organism>
<reference evidence="11 12" key="1">
    <citation type="submission" date="2017-06" db="EMBL/GenBank/DDBJ databases">
        <authorList>
            <person name="Kim H.J."/>
            <person name="Triplett B.A."/>
        </authorList>
    </citation>
    <scope>NUCLEOTIDE SEQUENCE [LARGE SCALE GENOMIC DNA]</scope>
    <source>
        <strain evidence="11 12">DSM 45207</strain>
    </source>
</reference>
<feature type="transmembrane region" description="Helical" evidence="9">
    <location>
        <begin position="95"/>
        <end position="120"/>
    </location>
</feature>
<dbReference type="RefSeq" id="WP_425432258.1">
    <property type="nucleotide sequence ID" value="NZ_FZNW01000001.1"/>
</dbReference>
<comment type="similarity">
    <text evidence="2">Belongs to the ABC-2 integral membrane protein family.</text>
</comment>
<evidence type="ECO:0000256" key="4">
    <source>
        <dbReference type="ARBA" id="ARBA00022475"/>
    </source>
</evidence>
<keyword evidence="6 9" id="KW-1133">Transmembrane helix</keyword>